<evidence type="ECO:0000256" key="4">
    <source>
        <dbReference type="ARBA" id="ARBA00022692"/>
    </source>
</evidence>
<evidence type="ECO:0000313" key="9">
    <source>
        <dbReference type="Proteomes" id="UP000677054"/>
    </source>
</evidence>
<reference evidence="8" key="1">
    <citation type="submission" date="2020-11" db="EMBL/GenBank/DDBJ databases">
        <authorList>
            <person name="Tran Van P."/>
        </authorList>
    </citation>
    <scope>NUCLEOTIDE SEQUENCE</scope>
</reference>
<dbReference type="SUPFAM" id="SSF103473">
    <property type="entry name" value="MFS general substrate transporter"/>
    <property type="match status" value="1"/>
</dbReference>
<comment type="function">
    <text evidence="7">May be involved in iron transport and iron homeostasis.</text>
</comment>
<dbReference type="GO" id="GO:0016020">
    <property type="term" value="C:membrane"/>
    <property type="evidence" value="ECO:0007669"/>
    <property type="project" value="UniProtKB-SubCell"/>
</dbReference>
<feature type="transmembrane region" description="Helical" evidence="7">
    <location>
        <begin position="206"/>
        <end position="225"/>
    </location>
</feature>
<dbReference type="OrthoDB" id="648861at2759"/>
<dbReference type="InterPro" id="IPR036259">
    <property type="entry name" value="MFS_trans_sf"/>
</dbReference>
<keyword evidence="7" id="KW-0406">Ion transport</keyword>
<dbReference type="PANTHER" id="PTHR11660:SF57">
    <property type="entry name" value="SOLUTE CARRIER FAMILY 40 MEMBER"/>
    <property type="match status" value="1"/>
</dbReference>
<evidence type="ECO:0000256" key="6">
    <source>
        <dbReference type="ARBA" id="ARBA00023136"/>
    </source>
</evidence>
<dbReference type="PANTHER" id="PTHR11660">
    <property type="entry name" value="SOLUTE CARRIER FAMILY 40 MEMBER"/>
    <property type="match status" value="1"/>
</dbReference>
<comment type="similarity">
    <text evidence="2 7">Belongs to the ferroportin (FP) (TC 2.A.100) family. SLC40A subfamily.</text>
</comment>
<dbReference type="EMBL" id="CAJPEV010000647">
    <property type="protein sequence ID" value="CAG0887207.1"/>
    <property type="molecule type" value="Genomic_DNA"/>
</dbReference>
<dbReference type="Pfam" id="PF06963">
    <property type="entry name" value="FPN1"/>
    <property type="match status" value="1"/>
</dbReference>
<feature type="transmembrane region" description="Helical" evidence="7">
    <location>
        <begin position="114"/>
        <end position="136"/>
    </location>
</feature>
<dbReference type="GO" id="GO:0005381">
    <property type="term" value="F:iron ion transmembrane transporter activity"/>
    <property type="evidence" value="ECO:0007669"/>
    <property type="project" value="UniProtKB-UniRule"/>
</dbReference>
<gene>
    <name evidence="8" type="ORF">DSTB1V02_LOCUS4373</name>
</gene>
<comment type="subcellular location">
    <subcellularLocation>
        <location evidence="1 7">Membrane</location>
        <topology evidence="1 7">Multi-pass membrane protein</topology>
    </subcellularLocation>
</comment>
<evidence type="ECO:0000256" key="5">
    <source>
        <dbReference type="ARBA" id="ARBA00022989"/>
    </source>
</evidence>
<feature type="transmembrane region" description="Helical" evidence="7">
    <location>
        <begin position="339"/>
        <end position="360"/>
    </location>
</feature>
<feature type="transmembrane region" description="Helical" evidence="7">
    <location>
        <begin position="245"/>
        <end position="267"/>
    </location>
</feature>
<sequence length="501" mass="54984">LPAAQVVLTVNNLTIALCAVGVCFLFLYHVQWEGTWILVLMETVVIVLAAIAALASETSKIILEKDWIIVIAGNDNDRLANMNAVFRTIDLATFILAPTLVGAVMSFWNSVGAAIFLASWNLVSVIFEYGLLYIIFKSLPDLAHKKALDTDALQSSLAPDVMTDNVNQPLSNGPAEDELQPTVVKIVPPKLSFKQKILHSAAGWKLYFSHAVFPAAFGLAAIYMTVLGFDNITQGYMFSQGVAEWLVGLLTGIGALTGLLGALAYPFMRRHLSIERTGLFGFGLETFSLCFCVASVFTTGSPFQWDYLWNPEPSNSTIEPNVNATTDSDLVNLPGISDVTISIILFVTSIIAARFGLWVADLTVTQIIQEGVEEEHRGSFNGVQSSMNMLMDLIKNALVTIFPKPQTFGYLIIASFSFVCLGWLSYAIYSRRRRGHLFHFEKVVPCLHKSELLRLRGHSQWMKVGEYGTMGSPSWTRVHVSSFSSSSSDSSSLNESTPLVP</sequence>
<dbReference type="Proteomes" id="UP000677054">
    <property type="component" value="Unassembled WGS sequence"/>
</dbReference>
<dbReference type="Gene3D" id="1.20.1250.20">
    <property type="entry name" value="MFS general substrate transporter like domains"/>
    <property type="match status" value="1"/>
</dbReference>
<keyword evidence="3 7" id="KW-0813">Transport</keyword>
<keyword evidence="5 7" id="KW-1133">Transmembrane helix</keyword>
<feature type="transmembrane region" description="Helical" evidence="7">
    <location>
        <begin position="279"/>
        <end position="298"/>
    </location>
</feature>
<feature type="transmembrane region" description="Helical" evidence="7">
    <location>
        <begin position="12"/>
        <end position="30"/>
    </location>
</feature>
<feature type="non-terminal residue" evidence="8">
    <location>
        <position position="1"/>
    </location>
</feature>
<protein>
    <recommendedName>
        <fullName evidence="7">Solute carrier family 40 member</fullName>
    </recommendedName>
</protein>
<evidence type="ECO:0000256" key="2">
    <source>
        <dbReference type="ARBA" id="ARBA00006279"/>
    </source>
</evidence>
<accession>A0A7R8X7N0</accession>
<feature type="transmembrane region" description="Helical" evidence="7">
    <location>
        <begin position="88"/>
        <end position="108"/>
    </location>
</feature>
<dbReference type="EMBL" id="LR900164">
    <property type="protein sequence ID" value="CAD7244478.1"/>
    <property type="molecule type" value="Genomic_DNA"/>
</dbReference>
<keyword evidence="4 7" id="KW-0812">Transmembrane</keyword>
<dbReference type="AlphaFoldDB" id="A0A7R8X7N0"/>
<organism evidence="8">
    <name type="scientific">Darwinula stevensoni</name>
    <dbReference type="NCBI Taxonomy" id="69355"/>
    <lineage>
        <taxon>Eukaryota</taxon>
        <taxon>Metazoa</taxon>
        <taxon>Ecdysozoa</taxon>
        <taxon>Arthropoda</taxon>
        <taxon>Crustacea</taxon>
        <taxon>Oligostraca</taxon>
        <taxon>Ostracoda</taxon>
        <taxon>Podocopa</taxon>
        <taxon>Podocopida</taxon>
        <taxon>Darwinulocopina</taxon>
        <taxon>Darwinuloidea</taxon>
        <taxon>Darwinulidae</taxon>
        <taxon>Darwinula</taxon>
    </lineage>
</organism>
<proteinExistence type="inferred from homology"/>
<evidence type="ECO:0000256" key="7">
    <source>
        <dbReference type="RuleBase" id="RU365065"/>
    </source>
</evidence>
<name>A0A7R8X7N0_9CRUS</name>
<keyword evidence="9" id="KW-1185">Reference proteome</keyword>
<feature type="transmembrane region" description="Helical" evidence="7">
    <location>
        <begin position="408"/>
        <end position="429"/>
    </location>
</feature>
<feature type="transmembrane region" description="Helical" evidence="7">
    <location>
        <begin position="36"/>
        <end position="55"/>
    </location>
</feature>
<keyword evidence="6 7" id="KW-0472">Membrane</keyword>
<comment type="caution">
    <text evidence="7">Lacks conserved residue(s) required for the propagation of feature annotation.</text>
</comment>
<evidence type="ECO:0000256" key="1">
    <source>
        <dbReference type="ARBA" id="ARBA00004141"/>
    </source>
</evidence>
<dbReference type="InterPro" id="IPR009716">
    <property type="entry name" value="Ferroportin-1"/>
</dbReference>
<evidence type="ECO:0000256" key="3">
    <source>
        <dbReference type="ARBA" id="ARBA00022448"/>
    </source>
</evidence>
<evidence type="ECO:0000313" key="8">
    <source>
        <dbReference type="EMBL" id="CAD7244478.1"/>
    </source>
</evidence>